<feature type="region of interest" description="Disordered" evidence="1">
    <location>
        <begin position="35"/>
        <end position="64"/>
    </location>
</feature>
<feature type="compositionally biased region" description="Polar residues" evidence="1">
    <location>
        <begin position="43"/>
        <end position="64"/>
    </location>
</feature>
<evidence type="ECO:0000256" key="2">
    <source>
        <dbReference type="SAM" id="SignalP"/>
    </source>
</evidence>
<dbReference type="Proteomes" id="UP000032261">
    <property type="component" value="Chromosome"/>
</dbReference>
<dbReference type="PROSITE" id="PS51257">
    <property type="entry name" value="PROKAR_LIPOPROTEIN"/>
    <property type="match status" value="1"/>
</dbReference>
<feature type="compositionally biased region" description="Polar residues" evidence="1">
    <location>
        <begin position="347"/>
        <end position="370"/>
    </location>
</feature>
<feature type="signal peptide" evidence="2">
    <location>
        <begin position="1"/>
        <end position="21"/>
    </location>
</feature>
<dbReference type="KEGG" id="ude:JM47_00385"/>
<proteinExistence type="predicted"/>
<evidence type="ECO:0000313" key="3">
    <source>
        <dbReference type="EMBL" id="AJQ45119.1"/>
    </source>
</evidence>
<feature type="region of interest" description="Disordered" evidence="1">
    <location>
        <begin position="320"/>
        <end position="375"/>
    </location>
</feature>
<keyword evidence="2" id="KW-0732">Signal</keyword>
<reference evidence="3 4" key="1">
    <citation type="journal article" date="2015" name="Genome Announc.">
        <title>Genome Sequence of Ureaplasma diversum Strain ATCC 49782.</title>
        <authorList>
            <person name="Marques L.M."/>
            <person name="Guimaraes A.M."/>
            <person name="Martins H.B."/>
            <person name="Rezende I.S."/>
            <person name="Barbosa M.S."/>
            <person name="Campos G.B."/>
            <person name="do Nascimento N.C."/>
            <person name="Dos Santos A.P."/>
            <person name="Amorim A.T."/>
            <person name="Santos V.M."/>
            <person name="Messick J.B."/>
            <person name="Timenetsky J."/>
        </authorList>
    </citation>
    <scope>NUCLEOTIDE SEQUENCE [LARGE SCALE GENOMIC DNA]</scope>
    <source>
        <strain evidence="3 4">ATCC 49782</strain>
    </source>
</reference>
<dbReference type="STRING" id="42094.JM47_00385"/>
<dbReference type="PATRIC" id="fig|42094.4.peg.66"/>
<dbReference type="RefSeq" id="WP_208895060.1">
    <property type="nucleotide sequence ID" value="NZ_CP009770.1"/>
</dbReference>
<evidence type="ECO:0000313" key="4">
    <source>
        <dbReference type="Proteomes" id="UP000032261"/>
    </source>
</evidence>
<dbReference type="AlphaFoldDB" id="A0A0C5RNR6"/>
<dbReference type="HOGENOM" id="CLU_550858_0_0_14"/>
<organism evidence="3 4">
    <name type="scientific">Ureaplasma diversum</name>
    <dbReference type="NCBI Taxonomy" id="42094"/>
    <lineage>
        <taxon>Bacteria</taxon>
        <taxon>Bacillati</taxon>
        <taxon>Mycoplasmatota</taxon>
        <taxon>Mycoplasmoidales</taxon>
        <taxon>Mycoplasmoidaceae</taxon>
        <taxon>Ureaplasma</taxon>
    </lineage>
</organism>
<name>A0A0C5RNR6_9BACT</name>
<evidence type="ECO:0008006" key="5">
    <source>
        <dbReference type="Google" id="ProtNLM"/>
    </source>
</evidence>
<evidence type="ECO:0000256" key="1">
    <source>
        <dbReference type="SAM" id="MobiDB-lite"/>
    </source>
</evidence>
<feature type="region of interest" description="Disordered" evidence="1">
    <location>
        <begin position="165"/>
        <end position="231"/>
    </location>
</feature>
<feature type="chain" id="PRO_5002193732" description="Lipoprotein" evidence="2">
    <location>
        <begin position="22"/>
        <end position="495"/>
    </location>
</feature>
<dbReference type="EMBL" id="CP009770">
    <property type="protein sequence ID" value="AJQ45119.1"/>
    <property type="molecule type" value="Genomic_DNA"/>
</dbReference>
<protein>
    <recommendedName>
        <fullName evidence="5">Lipoprotein</fullName>
    </recommendedName>
</protein>
<accession>A0A0C5RNR6</accession>
<sequence>MKIKKIKYKWMSLAIATTVAAAGISAVLISCTDKTKGGENKKTTPASPTNKQTAAPSVSLDSNSKLTKRADNKYELKLKITNADSKLVKVELTSQSTNTNNSLISDLVTVTSGSATVVFNSLDENTSYSLKKVSVYATNTDTNPTNVELSQSLKATQITVLKSNEEHDHSSHMGHNGSGSSPIVGNGNTNQKGKEIEGGAEGTNKGDRDQLQGDQAPGNPQPDAGASKTGEYKIGFVDPKKVIYQEGGKWWVELKVDGAEGFTGLVQVINSAGTQINTKNATIKNGILKAEFAGLLFQSSIKPNKQYRLSRIDITDKQDKKTEIRNFDPTISGEITSVPQRGAGKQQADSPSVQSNPGSTSTNTGDSSKGSGVWFENNKPEVTAISKGGKLSFNVYIENAVVGTPTLTMSVVKGSSSINNTAKTEDLADIEKVEQGKGTKYTVEIPSYLLEKLTAETDGSKKVYLTKIEWLGEDLTPVKSEDLSSKGLVVIIPKQ</sequence>
<gene>
    <name evidence="3" type="ORF">JM47_00385</name>
</gene>